<accession>A0ABU8L7S8</accession>
<evidence type="ECO:0000313" key="3">
    <source>
        <dbReference type="Proteomes" id="UP001371224"/>
    </source>
</evidence>
<reference evidence="2 3" key="1">
    <citation type="submission" date="2024-02" db="EMBL/GenBank/DDBJ databases">
        <authorList>
            <person name="Saticioglu I.B."/>
        </authorList>
    </citation>
    <scope>NUCLEOTIDE SEQUENCE [LARGE SCALE GENOMIC DNA]</scope>
    <source>
        <strain evidence="2 3">Mu-80</strain>
    </source>
</reference>
<gene>
    <name evidence="2" type="ORF">WDU99_02445</name>
</gene>
<dbReference type="InterPro" id="IPR053853">
    <property type="entry name" value="FitA-like_RHH"/>
</dbReference>
<dbReference type="SUPFAM" id="SSF47598">
    <property type="entry name" value="Ribbon-helix-helix"/>
    <property type="match status" value="1"/>
</dbReference>
<dbReference type="Pfam" id="PF22513">
    <property type="entry name" value="FitA-like_RHH"/>
    <property type="match status" value="1"/>
</dbReference>
<keyword evidence="3" id="KW-1185">Reference proteome</keyword>
<feature type="domain" description="Antitoxin FitA-like ribbon-helix-helix" evidence="1">
    <location>
        <begin position="2"/>
        <end position="36"/>
    </location>
</feature>
<dbReference type="RefSeq" id="WP_337330853.1">
    <property type="nucleotide sequence ID" value="NZ_JBBDGM010000002.1"/>
</dbReference>
<name>A0ABU8L7S8_9MICO</name>
<protein>
    <submittedName>
        <fullName evidence="2">Antitoxin</fullName>
    </submittedName>
</protein>
<organism evidence="2 3">
    <name type="scientific">Microbacterium bandirmense</name>
    <dbReference type="NCBI Taxonomy" id="3122050"/>
    <lineage>
        <taxon>Bacteria</taxon>
        <taxon>Bacillati</taxon>
        <taxon>Actinomycetota</taxon>
        <taxon>Actinomycetes</taxon>
        <taxon>Micrococcales</taxon>
        <taxon>Microbacteriaceae</taxon>
        <taxon>Microbacterium</taxon>
    </lineage>
</organism>
<evidence type="ECO:0000259" key="1">
    <source>
        <dbReference type="Pfam" id="PF22513"/>
    </source>
</evidence>
<evidence type="ECO:0000313" key="2">
    <source>
        <dbReference type="EMBL" id="MEJ1087173.1"/>
    </source>
</evidence>
<dbReference type="EMBL" id="JBBDGM010000002">
    <property type="protein sequence ID" value="MEJ1087173.1"/>
    <property type="molecule type" value="Genomic_DNA"/>
</dbReference>
<proteinExistence type="predicted"/>
<dbReference type="Proteomes" id="UP001371224">
    <property type="component" value="Unassembled WGS sequence"/>
</dbReference>
<dbReference type="InterPro" id="IPR010985">
    <property type="entry name" value="Ribbon_hlx_hlx"/>
</dbReference>
<sequence>MLQVRNLPDEVHARLKERAAAERMSLSDYVARELEKLVRYRSNAEILADARERARAGGYAMTREEILEAVHEVRAERDAELDRR</sequence>
<comment type="caution">
    <text evidence="2">The sequence shown here is derived from an EMBL/GenBank/DDBJ whole genome shotgun (WGS) entry which is preliminary data.</text>
</comment>